<feature type="region of interest" description="Disordered" evidence="1">
    <location>
        <begin position="140"/>
        <end position="180"/>
    </location>
</feature>
<organism evidence="2 3">
    <name type="scientific">Cladophialophora chaetospira</name>
    <dbReference type="NCBI Taxonomy" id="386627"/>
    <lineage>
        <taxon>Eukaryota</taxon>
        <taxon>Fungi</taxon>
        <taxon>Dikarya</taxon>
        <taxon>Ascomycota</taxon>
        <taxon>Pezizomycotina</taxon>
        <taxon>Eurotiomycetes</taxon>
        <taxon>Chaetothyriomycetidae</taxon>
        <taxon>Chaetothyriales</taxon>
        <taxon>Herpotrichiellaceae</taxon>
        <taxon>Cladophialophora</taxon>
    </lineage>
</organism>
<dbReference type="AlphaFoldDB" id="A0AA38X0Q1"/>
<reference evidence="2" key="1">
    <citation type="submission" date="2022-10" db="EMBL/GenBank/DDBJ databases">
        <title>Culturing micro-colonial fungi from biological soil crusts in the Mojave desert and describing Neophaeococcomyces mojavensis, and introducing the new genera and species Taxawa tesnikishii.</title>
        <authorList>
            <person name="Kurbessoian T."/>
            <person name="Stajich J.E."/>
        </authorList>
    </citation>
    <scope>NUCLEOTIDE SEQUENCE</scope>
    <source>
        <strain evidence="2">TK_41</strain>
    </source>
</reference>
<feature type="compositionally biased region" description="Polar residues" evidence="1">
    <location>
        <begin position="40"/>
        <end position="55"/>
    </location>
</feature>
<name>A0AA38X0Q1_9EURO</name>
<protein>
    <submittedName>
        <fullName evidence="2">Uncharacterized protein</fullName>
    </submittedName>
</protein>
<proteinExistence type="predicted"/>
<comment type="caution">
    <text evidence="2">The sequence shown here is derived from an EMBL/GenBank/DDBJ whole genome shotgun (WGS) entry which is preliminary data.</text>
</comment>
<feature type="region of interest" description="Disordered" evidence="1">
    <location>
        <begin position="40"/>
        <end position="85"/>
    </location>
</feature>
<keyword evidence="3" id="KW-1185">Reference proteome</keyword>
<dbReference type="Proteomes" id="UP001172673">
    <property type="component" value="Unassembled WGS sequence"/>
</dbReference>
<accession>A0AA38X0Q1</accession>
<sequence>MPSEPGHKRRLVLQWLGGLLRVPTDPPVTSGSIEHTVNSHSTLATAPNQPPSGLSTVLERKFSPTDEPSSASSEEPPQLARQLPPTVPQPVAWLKGVDLDQLWDNVNDCYVGVGRETSVANITIFGDEPSDRIWPFHAKAHSSTGEAPPGAAQLARDDNTISEDSSSSDSEAPGNKGFSPLFDTGARVNVIPLKTLRRLKKGYVKLSSLHADQQDQMGLRGLTDQRVTALGLVALIWYLDTFPSAIFNTTFFVVDDNSAGEHDLIIARTFSNAVAVAIKEERKVRNMGPVKRFLKDTRRHTSVAMLRQVSTRTLRSGPHPEEAQNLAGPQVAAGQFKTGR</sequence>
<feature type="compositionally biased region" description="Low complexity" evidence="1">
    <location>
        <begin position="65"/>
        <end position="77"/>
    </location>
</feature>
<gene>
    <name evidence="2" type="ORF">H2200_010767</name>
</gene>
<feature type="compositionally biased region" description="Low complexity" evidence="1">
    <location>
        <begin position="162"/>
        <end position="171"/>
    </location>
</feature>
<feature type="region of interest" description="Disordered" evidence="1">
    <location>
        <begin position="311"/>
        <end position="340"/>
    </location>
</feature>
<dbReference type="EMBL" id="JAPDRK010000018">
    <property type="protein sequence ID" value="KAJ9604653.1"/>
    <property type="molecule type" value="Genomic_DNA"/>
</dbReference>
<evidence type="ECO:0000256" key="1">
    <source>
        <dbReference type="SAM" id="MobiDB-lite"/>
    </source>
</evidence>
<evidence type="ECO:0000313" key="3">
    <source>
        <dbReference type="Proteomes" id="UP001172673"/>
    </source>
</evidence>
<evidence type="ECO:0000313" key="2">
    <source>
        <dbReference type="EMBL" id="KAJ9604653.1"/>
    </source>
</evidence>